<reference evidence="3" key="1">
    <citation type="submission" date="2018-02" db="EMBL/GenBank/DDBJ databases">
        <authorList>
            <person name="Moore K."/>
            <person name="Momper L."/>
        </authorList>
    </citation>
    <scope>NUCLEOTIDE SEQUENCE [LARGE SCALE GENOMIC DNA]</scope>
    <source>
        <strain evidence="3">ULC18</strain>
    </source>
</reference>
<dbReference type="InterPro" id="IPR012296">
    <property type="entry name" value="Nuclease_put_TT1808"/>
</dbReference>
<keyword evidence="2" id="KW-0540">Nuclease</keyword>
<evidence type="ECO:0000313" key="2">
    <source>
        <dbReference type="EMBL" id="PSB29099.1"/>
    </source>
</evidence>
<protein>
    <submittedName>
        <fullName evidence="2">Uma2 family endonuclease</fullName>
    </submittedName>
</protein>
<feature type="domain" description="Putative restriction endonuclease" evidence="1">
    <location>
        <begin position="11"/>
        <end position="175"/>
    </location>
</feature>
<comment type="caution">
    <text evidence="2">The sequence shown here is derived from an EMBL/GenBank/DDBJ whole genome shotgun (WGS) entry which is preliminary data.</text>
</comment>
<dbReference type="GO" id="GO:0004519">
    <property type="term" value="F:endonuclease activity"/>
    <property type="evidence" value="ECO:0007669"/>
    <property type="project" value="UniProtKB-KW"/>
</dbReference>
<dbReference type="Proteomes" id="UP000239576">
    <property type="component" value="Unassembled WGS sequence"/>
</dbReference>
<name>A0A2T1E8M1_9CYAN</name>
<dbReference type="InterPro" id="IPR008538">
    <property type="entry name" value="Uma2"/>
</dbReference>
<dbReference type="OrthoDB" id="422405at2"/>
<sequence>MVQSPTQFLTLEAFLSLPESDTAYELIDGQAVPKMSPKNFHATVQKNLLFLLDPWSQEPGRVEPEWAITLKRNGKDWVPVPDLLYISYDRLTADWLEDLACPLPPELVIEIISPGQTFGEMTEKATDYLAAGVLRVWVLDAQARSITVFLPESLPKTYRGETAIVDALLPDLNLTPQQIFPQPRLTS</sequence>
<dbReference type="CDD" id="cd06260">
    <property type="entry name" value="DUF820-like"/>
    <property type="match status" value="1"/>
</dbReference>
<dbReference type="RefSeq" id="WP_106256581.1">
    <property type="nucleotide sequence ID" value="NZ_CAWNSW010000154.1"/>
</dbReference>
<organism evidence="2 3">
    <name type="scientific">Stenomitos frigidus ULC18</name>
    <dbReference type="NCBI Taxonomy" id="2107698"/>
    <lineage>
        <taxon>Bacteria</taxon>
        <taxon>Bacillati</taxon>
        <taxon>Cyanobacteriota</taxon>
        <taxon>Cyanophyceae</taxon>
        <taxon>Leptolyngbyales</taxon>
        <taxon>Leptolyngbyaceae</taxon>
        <taxon>Stenomitos</taxon>
    </lineage>
</organism>
<accession>A0A2T1E8M1</accession>
<keyword evidence="3" id="KW-1185">Reference proteome</keyword>
<keyword evidence="2" id="KW-0255">Endonuclease</keyword>
<dbReference type="Pfam" id="PF05685">
    <property type="entry name" value="Uma2"/>
    <property type="match status" value="1"/>
</dbReference>
<dbReference type="SUPFAM" id="SSF52980">
    <property type="entry name" value="Restriction endonuclease-like"/>
    <property type="match status" value="1"/>
</dbReference>
<evidence type="ECO:0000259" key="1">
    <source>
        <dbReference type="Pfam" id="PF05685"/>
    </source>
</evidence>
<dbReference type="PANTHER" id="PTHR34107:SF1">
    <property type="entry name" value="SLL0198 PROTEIN"/>
    <property type="match status" value="1"/>
</dbReference>
<dbReference type="AlphaFoldDB" id="A0A2T1E8M1"/>
<dbReference type="PANTHER" id="PTHR34107">
    <property type="entry name" value="SLL0198 PROTEIN-RELATED"/>
    <property type="match status" value="1"/>
</dbReference>
<gene>
    <name evidence="2" type="ORF">C7B82_12240</name>
</gene>
<keyword evidence="2" id="KW-0378">Hydrolase</keyword>
<reference evidence="2 3" key="2">
    <citation type="submission" date="2018-03" db="EMBL/GenBank/DDBJ databases">
        <title>The ancient ancestry and fast evolution of plastids.</title>
        <authorList>
            <person name="Moore K.R."/>
            <person name="Magnabosco C."/>
            <person name="Momper L."/>
            <person name="Gold D.A."/>
            <person name="Bosak T."/>
            <person name="Fournier G.P."/>
        </authorList>
    </citation>
    <scope>NUCLEOTIDE SEQUENCE [LARGE SCALE GENOMIC DNA]</scope>
    <source>
        <strain evidence="2 3">ULC18</strain>
    </source>
</reference>
<proteinExistence type="predicted"/>
<dbReference type="Gene3D" id="3.90.1570.10">
    <property type="entry name" value="tt1808, chain A"/>
    <property type="match status" value="1"/>
</dbReference>
<evidence type="ECO:0000313" key="3">
    <source>
        <dbReference type="Proteomes" id="UP000239576"/>
    </source>
</evidence>
<dbReference type="EMBL" id="PVWK01000066">
    <property type="protein sequence ID" value="PSB29099.1"/>
    <property type="molecule type" value="Genomic_DNA"/>
</dbReference>
<dbReference type="InterPro" id="IPR011335">
    <property type="entry name" value="Restrct_endonuc-II-like"/>
</dbReference>